<dbReference type="EMBL" id="AZGZ01000014">
    <property type="protein sequence ID" value="KZZ91287.1"/>
    <property type="molecule type" value="Genomic_DNA"/>
</dbReference>
<gene>
    <name evidence="9" type="ORF">AAP_03457</name>
</gene>
<dbReference type="PANTHER" id="PTHR43341:SF9">
    <property type="entry name" value="DICARBOXYLIC AMINO ACID PERMEASE"/>
    <property type="match status" value="1"/>
</dbReference>
<dbReference type="FunFam" id="1.20.1740.10:FF:000006">
    <property type="entry name" value="General amino acid permease"/>
    <property type="match status" value="1"/>
</dbReference>
<protein>
    <submittedName>
        <fullName evidence="9">Dicarboxylic amino acid permease</fullName>
    </submittedName>
</protein>
<feature type="transmembrane region" description="Helical" evidence="7">
    <location>
        <begin position="248"/>
        <end position="269"/>
    </location>
</feature>
<evidence type="ECO:0000256" key="2">
    <source>
        <dbReference type="ARBA" id="ARBA00022448"/>
    </source>
</evidence>
<dbReference type="InterPro" id="IPR004841">
    <property type="entry name" value="AA-permease/SLC12A_dom"/>
</dbReference>
<proteinExistence type="predicted"/>
<evidence type="ECO:0000256" key="1">
    <source>
        <dbReference type="ARBA" id="ARBA00004141"/>
    </source>
</evidence>
<keyword evidence="5 7" id="KW-1133">Transmembrane helix</keyword>
<keyword evidence="3 7" id="KW-0812">Transmembrane</keyword>
<dbReference type="InterPro" id="IPR050524">
    <property type="entry name" value="APC_YAT"/>
</dbReference>
<feature type="transmembrane region" description="Helical" evidence="7">
    <location>
        <begin position="290"/>
        <end position="310"/>
    </location>
</feature>
<feature type="transmembrane region" description="Helical" evidence="7">
    <location>
        <begin position="201"/>
        <end position="219"/>
    </location>
</feature>
<evidence type="ECO:0000259" key="8">
    <source>
        <dbReference type="Pfam" id="PF00324"/>
    </source>
</evidence>
<feature type="transmembrane region" description="Helical" evidence="7">
    <location>
        <begin position="345"/>
        <end position="366"/>
    </location>
</feature>
<dbReference type="PIRSF" id="PIRSF006060">
    <property type="entry name" value="AA_transporter"/>
    <property type="match status" value="1"/>
</dbReference>
<dbReference type="Proteomes" id="UP000242877">
    <property type="component" value="Unassembled WGS sequence"/>
</dbReference>
<feature type="transmembrane region" description="Helical" evidence="7">
    <location>
        <begin position="419"/>
        <end position="440"/>
    </location>
</feature>
<evidence type="ECO:0000313" key="10">
    <source>
        <dbReference type="Proteomes" id="UP000242877"/>
    </source>
</evidence>
<dbReference type="PROSITE" id="PS00218">
    <property type="entry name" value="AMINO_ACID_PERMEASE_1"/>
    <property type="match status" value="1"/>
</dbReference>
<feature type="transmembrane region" description="Helical" evidence="7">
    <location>
        <begin position="460"/>
        <end position="480"/>
    </location>
</feature>
<feature type="transmembrane region" description="Helical" evidence="7">
    <location>
        <begin position="500"/>
        <end position="519"/>
    </location>
</feature>
<evidence type="ECO:0000256" key="4">
    <source>
        <dbReference type="ARBA" id="ARBA00022970"/>
    </source>
</evidence>
<accession>A0A167YFU2</accession>
<evidence type="ECO:0000256" key="3">
    <source>
        <dbReference type="ARBA" id="ARBA00022692"/>
    </source>
</evidence>
<evidence type="ECO:0000313" key="9">
    <source>
        <dbReference type="EMBL" id="KZZ91287.1"/>
    </source>
</evidence>
<name>A0A167YFU2_9EURO</name>
<evidence type="ECO:0000256" key="6">
    <source>
        <dbReference type="ARBA" id="ARBA00023136"/>
    </source>
</evidence>
<dbReference type="InterPro" id="IPR004840">
    <property type="entry name" value="Amino_acid_permease_CS"/>
</dbReference>
<feature type="domain" description="Amino acid permease/ SLC12A" evidence="8">
    <location>
        <begin position="56"/>
        <end position="524"/>
    </location>
</feature>
<evidence type="ECO:0000256" key="5">
    <source>
        <dbReference type="ARBA" id="ARBA00022989"/>
    </source>
</evidence>
<feature type="transmembrane region" description="Helical" evidence="7">
    <location>
        <begin position="90"/>
        <end position="112"/>
    </location>
</feature>
<keyword evidence="6 7" id="KW-0472">Membrane</keyword>
<evidence type="ECO:0000256" key="7">
    <source>
        <dbReference type="SAM" id="Phobius"/>
    </source>
</evidence>
<dbReference type="Gene3D" id="1.20.1740.10">
    <property type="entry name" value="Amino acid/polyamine transporter I"/>
    <property type="match status" value="1"/>
</dbReference>
<dbReference type="Pfam" id="PF00324">
    <property type="entry name" value="AA_permease"/>
    <property type="match status" value="1"/>
</dbReference>
<dbReference type="GO" id="GO:0015171">
    <property type="term" value="F:amino acid transmembrane transporter activity"/>
    <property type="evidence" value="ECO:0007669"/>
    <property type="project" value="TreeGrafter"/>
</dbReference>
<dbReference type="AlphaFoldDB" id="A0A167YFU2"/>
<dbReference type="OrthoDB" id="3900342at2759"/>
<keyword evidence="4" id="KW-0029">Amino-acid transport</keyword>
<dbReference type="VEuPathDB" id="FungiDB:AAP_03457"/>
<feature type="transmembrane region" description="Helical" evidence="7">
    <location>
        <begin position="57"/>
        <end position="78"/>
    </location>
</feature>
<comment type="subcellular location">
    <subcellularLocation>
        <location evidence="1">Membrane</location>
        <topology evidence="1">Multi-pass membrane protein</topology>
    </subcellularLocation>
</comment>
<reference evidence="9 10" key="1">
    <citation type="journal article" date="2016" name="Genome Biol. Evol.">
        <title>Divergent and convergent evolution of fungal pathogenicity.</title>
        <authorList>
            <person name="Shang Y."/>
            <person name="Xiao G."/>
            <person name="Zheng P."/>
            <person name="Cen K."/>
            <person name="Zhan S."/>
            <person name="Wang C."/>
        </authorList>
    </citation>
    <scope>NUCLEOTIDE SEQUENCE [LARGE SCALE GENOMIC DNA]</scope>
    <source>
        <strain evidence="9 10">ARSEF 7405</strain>
    </source>
</reference>
<organism evidence="9 10">
    <name type="scientific">Ascosphaera apis ARSEF 7405</name>
    <dbReference type="NCBI Taxonomy" id="392613"/>
    <lineage>
        <taxon>Eukaryota</taxon>
        <taxon>Fungi</taxon>
        <taxon>Dikarya</taxon>
        <taxon>Ascomycota</taxon>
        <taxon>Pezizomycotina</taxon>
        <taxon>Eurotiomycetes</taxon>
        <taxon>Eurotiomycetidae</taxon>
        <taxon>Onygenales</taxon>
        <taxon>Ascosphaeraceae</taxon>
        <taxon>Ascosphaera</taxon>
    </lineage>
</organism>
<keyword evidence="10" id="KW-1185">Reference proteome</keyword>
<comment type="caution">
    <text evidence="9">The sequence shown here is derived from an EMBL/GenBank/DDBJ whole genome shotgun (WGS) entry which is preliminary data.</text>
</comment>
<sequence length="572" mass="62721">MGAYGQDGDEYARATVTGHDIEAVGGVKELVGLDTEVPYSEAEAEVSLQRGLKARHITMIAIGGAVGTGLLIGTGSALAKAGPGSVLISYSFVGFIVYLVMCALGEMAAWLPIPSGFTGYATRLVDPAFSFALGWTYFFKYMINTPNQLTATAMVLSYWVPRDKLNPGVWIAIFLVIIVLINYFGVSFFGELEFWLSSLKVVIVLALIILCVVLAAGGGPENHAHGFHYWHDPGAFNWYIEDSSAGKFYAFWSTMVAATFAYLGTELVGVTVGEAQNPRRTIPKAIKLTFYRILVFYVISVFFLGMLVPFNSPELAFALHASSSANASPFVVAIKLAGIKVLPGILNACLLIFVFSAANSDLYIAARTLYGLAREKHAPRFLAKTNSSGVPVNALLVSALTACLAFLNCSDDSKKVFSYFVNLVTIFGLISWMCITYMHIRFVKARNLQGVSPDTLAYKAPFGVAGSYFALFFCFIIALTKNYDVFVHRNGKNFDATNFVTAYIGIPIFFLAWLGYKLLKKTKFVNLYEADIWSGKAEIDREEAQFLAQQEAEKAARGGKPTFYERYLAWAF</sequence>
<dbReference type="GO" id="GO:0016020">
    <property type="term" value="C:membrane"/>
    <property type="evidence" value="ECO:0007669"/>
    <property type="project" value="UniProtKB-SubCell"/>
</dbReference>
<keyword evidence="2" id="KW-0813">Transport</keyword>
<feature type="transmembrane region" description="Helical" evidence="7">
    <location>
        <begin position="169"/>
        <end position="189"/>
    </location>
</feature>
<dbReference type="PANTHER" id="PTHR43341">
    <property type="entry name" value="AMINO ACID PERMEASE"/>
    <property type="match status" value="1"/>
</dbReference>
<feature type="transmembrane region" description="Helical" evidence="7">
    <location>
        <begin position="387"/>
        <end position="407"/>
    </location>
</feature>